<gene>
    <name evidence="14" type="ORF">COV91_06200</name>
</gene>
<feature type="transmembrane region" description="Helical" evidence="10">
    <location>
        <begin position="120"/>
        <end position="141"/>
    </location>
</feature>
<accession>A0A2H0KCD5</accession>
<dbReference type="PRINTS" id="PR00119">
    <property type="entry name" value="CATATPASE"/>
</dbReference>
<dbReference type="NCBIfam" id="TIGR01494">
    <property type="entry name" value="ATPase_P-type"/>
    <property type="match status" value="1"/>
</dbReference>
<dbReference type="PANTHER" id="PTHR43520">
    <property type="entry name" value="ATP7, ISOFORM B"/>
    <property type="match status" value="1"/>
</dbReference>
<feature type="transmembrane region" description="Helical" evidence="10">
    <location>
        <begin position="342"/>
        <end position="361"/>
    </location>
</feature>
<feature type="transmembrane region" description="Helical" evidence="10">
    <location>
        <begin position="678"/>
        <end position="698"/>
    </location>
</feature>
<evidence type="ECO:0000256" key="3">
    <source>
        <dbReference type="ARBA" id="ARBA00022692"/>
    </source>
</evidence>
<feature type="domain" description="Heavy metal binding" evidence="13">
    <location>
        <begin position="1"/>
        <end position="20"/>
    </location>
</feature>
<dbReference type="GO" id="GO:0005507">
    <property type="term" value="F:copper ion binding"/>
    <property type="evidence" value="ECO:0007669"/>
    <property type="project" value="TreeGrafter"/>
</dbReference>
<dbReference type="NCBIfam" id="TIGR01511">
    <property type="entry name" value="ATPase-IB1_Cu"/>
    <property type="match status" value="1"/>
</dbReference>
<evidence type="ECO:0000256" key="10">
    <source>
        <dbReference type="RuleBase" id="RU362081"/>
    </source>
</evidence>
<dbReference type="PANTHER" id="PTHR43520:SF8">
    <property type="entry name" value="P-TYPE CU(+) TRANSPORTER"/>
    <property type="match status" value="1"/>
</dbReference>
<dbReference type="Gene3D" id="2.70.150.10">
    <property type="entry name" value="Calcium-transporting ATPase, cytoplasmic transduction domain A"/>
    <property type="match status" value="1"/>
</dbReference>
<dbReference type="PROSITE" id="PS00154">
    <property type="entry name" value="ATPASE_E1_E2"/>
    <property type="match status" value="1"/>
</dbReference>
<dbReference type="GO" id="GO:0016887">
    <property type="term" value="F:ATP hydrolysis activity"/>
    <property type="evidence" value="ECO:0007669"/>
    <property type="project" value="InterPro"/>
</dbReference>
<evidence type="ECO:0000256" key="9">
    <source>
        <dbReference type="ARBA" id="ARBA00023136"/>
    </source>
</evidence>
<reference evidence="14 15" key="1">
    <citation type="submission" date="2017-09" db="EMBL/GenBank/DDBJ databases">
        <title>Depth-based differentiation of microbial function through sediment-hosted aquifers and enrichment of novel symbionts in the deep terrestrial subsurface.</title>
        <authorList>
            <person name="Probst A.J."/>
            <person name="Ladd B."/>
            <person name="Jarett J.K."/>
            <person name="Geller-Mcgrath D.E."/>
            <person name="Sieber C.M."/>
            <person name="Emerson J.B."/>
            <person name="Anantharaman K."/>
            <person name="Thomas B.C."/>
            <person name="Malmstrom R."/>
            <person name="Stieglmeier M."/>
            <person name="Klingl A."/>
            <person name="Woyke T."/>
            <person name="Ryan C.M."/>
            <person name="Banfield J.F."/>
        </authorList>
    </citation>
    <scope>NUCLEOTIDE SEQUENCE [LARGE SCALE GENOMIC DNA]</scope>
    <source>
        <strain evidence="14">CG11_big_fil_rev_8_21_14_0_20_46_11</strain>
    </source>
</reference>
<dbReference type="FunFam" id="2.70.150.10:FF:000002">
    <property type="entry name" value="Copper-transporting ATPase 1, putative"/>
    <property type="match status" value="1"/>
</dbReference>
<dbReference type="EMBL" id="PCVG01000085">
    <property type="protein sequence ID" value="PIQ68054.1"/>
    <property type="molecule type" value="Genomic_DNA"/>
</dbReference>
<sequence>MHPEVVSDKPGLCPECGMAMLQSSNQQPTTNNQQQKKAQGHDKHKGHSTNIFKVKFWVSLVLSIPLFVYSDMAKMFFDVSAFAFEGSIYLELLLGSFVFFYGGAVFLTSAYRELKARLPGMMTLIAIAIVTAYTYSLYAVFSGGTATLFFELASLIAIMLLGHWIEMRAVGGAQGALRELSRLLPDVAERFKIYDVRFKNQDRETEIVTLTELRVGDKVLVKPGGKVPADGVVVEGDSDVNEALLTGESKSIHKKKDDEVIAGSINGDGSLIVEVRKTGDKTFLSGIKRLVADAQASKSRLQLLADRAALYLTVVALVTAGATLSTWLFLGAGVVFAVSRVVAVLVVACPHALGLAIPLVASISTTKGARVGVLVKQRLALEAARNIDVVLFDKTGTLTTGEYGVTDILLVDGTADDVVSRAASIEYFSEHLIAKAIVHEAYVRKLKPVPAEKFTRIPGKGAQAILNGMVVKVGSYQLLKDDGIPVPVSVKEKASALAKEGKTIIFVMSGRIFSGAIALADIIRPESKEAIRILKEMKVKIAMVTGDSEEVGKWVAKELELDEYFARVLPEEKAKKVKLLQEKGLRIAFVGDGVNDAPALTQADLGIAIGAGTNVAIESAGIILVKNDPRDIVKVIRLSRQTYRKMVQNLWWATGYNILAIPLAAGVLASQGVLLEPAVSAILMSVSTVVVAGNAMLFRNQAL</sequence>
<evidence type="ECO:0000313" key="14">
    <source>
        <dbReference type="EMBL" id="PIQ68054.1"/>
    </source>
</evidence>
<keyword evidence="5 10" id="KW-0547">Nucleotide-binding</keyword>
<feature type="transmembrane region" description="Helical" evidence="10">
    <location>
        <begin position="308"/>
        <end position="330"/>
    </location>
</feature>
<evidence type="ECO:0000256" key="8">
    <source>
        <dbReference type="ARBA" id="ARBA00022989"/>
    </source>
</evidence>
<dbReference type="InterPro" id="IPR023298">
    <property type="entry name" value="ATPase_P-typ_TM_dom_sf"/>
</dbReference>
<dbReference type="InterPro" id="IPR027256">
    <property type="entry name" value="P-typ_ATPase_IB"/>
</dbReference>
<dbReference type="SUPFAM" id="SSF81665">
    <property type="entry name" value="Calcium ATPase, transmembrane domain M"/>
    <property type="match status" value="1"/>
</dbReference>
<dbReference type="InterPro" id="IPR045800">
    <property type="entry name" value="HMBD"/>
</dbReference>
<evidence type="ECO:0000256" key="7">
    <source>
        <dbReference type="ARBA" id="ARBA00022967"/>
    </source>
</evidence>
<comment type="caution">
    <text evidence="14">The sequence shown here is derived from an EMBL/GenBank/DDBJ whole genome shotgun (WGS) entry which is preliminary data.</text>
</comment>
<dbReference type="GO" id="GO:0005524">
    <property type="term" value="F:ATP binding"/>
    <property type="evidence" value="ECO:0007669"/>
    <property type="project" value="UniProtKB-UniRule"/>
</dbReference>
<evidence type="ECO:0000256" key="2">
    <source>
        <dbReference type="ARBA" id="ARBA00006024"/>
    </source>
</evidence>
<organism evidence="14 15">
    <name type="scientific">Candidatus Taylorbacteria bacterium CG11_big_fil_rev_8_21_14_0_20_46_11</name>
    <dbReference type="NCBI Taxonomy" id="1975025"/>
    <lineage>
        <taxon>Bacteria</taxon>
        <taxon>Candidatus Tayloriibacteriota</taxon>
    </lineage>
</organism>
<feature type="transmembrane region" description="Helical" evidence="10">
    <location>
        <begin position="88"/>
        <end position="108"/>
    </location>
</feature>
<dbReference type="Pfam" id="PF19335">
    <property type="entry name" value="HMBD"/>
    <property type="match status" value="1"/>
</dbReference>
<dbReference type="InterPro" id="IPR008250">
    <property type="entry name" value="ATPase_P-typ_transduc_dom_A_sf"/>
</dbReference>
<dbReference type="InterPro" id="IPR023214">
    <property type="entry name" value="HAD_sf"/>
</dbReference>
<proteinExistence type="inferred from homology"/>
<dbReference type="SFLD" id="SFLDF00027">
    <property type="entry name" value="p-type_atpase"/>
    <property type="match status" value="1"/>
</dbReference>
<comment type="similarity">
    <text evidence="2 10">Belongs to the cation transport ATPase (P-type) (TC 3.A.3) family. Type IB subfamily.</text>
</comment>
<feature type="transmembrane region" description="Helical" evidence="10">
    <location>
        <begin position="147"/>
        <end position="165"/>
    </location>
</feature>
<comment type="subcellular location">
    <subcellularLocation>
        <location evidence="10">Cell membrane</location>
    </subcellularLocation>
    <subcellularLocation>
        <location evidence="1">Endomembrane system</location>
        <topology evidence="1">Multi-pass membrane protein</topology>
    </subcellularLocation>
</comment>
<evidence type="ECO:0000259" key="13">
    <source>
        <dbReference type="Pfam" id="PF19335"/>
    </source>
</evidence>
<feature type="domain" description="P-type ATPase A" evidence="12">
    <location>
        <begin position="201"/>
        <end position="291"/>
    </location>
</feature>
<dbReference type="InterPro" id="IPR001757">
    <property type="entry name" value="P_typ_ATPase"/>
</dbReference>
<protein>
    <submittedName>
        <fullName evidence="14">Copper-translocating P-type ATPase</fullName>
    </submittedName>
</protein>
<dbReference type="GO" id="GO:0012505">
    <property type="term" value="C:endomembrane system"/>
    <property type="evidence" value="ECO:0007669"/>
    <property type="project" value="UniProtKB-SubCell"/>
</dbReference>
<dbReference type="InterPro" id="IPR023299">
    <property type="entry name" value="ATPase_P-typ_cyto_dom_N"/>
</dbReference>
<dbReference type="Gene3D" id="3.40.50.1000">
    <property type="entry name" value="HAD superfamily/HAD-like"/>
    <property type="match status" value="1"/>
</dbReference>
<keyword evidence="8 10" id="KW-1133">Transmembrane helix</keyword>
<dbReference type="AlphaFoldDB" id="A0A2H0KCD5"/>
<dbReference type="GO" id="GO:0005886">
    <property type="term" value="C:plasma membrane"/>
    <property type="evidence" value="ECO:0007669"/>
    <property type="project" value="UniProtKB-SubCell"/>
</dbReference>
<dbReference type="InterPro" id="IPR036412">
    <property type="entry name" value="HAD-like_sf"/>
</dbReference>
<dbReference type="SFLD" id="SFLDS00003">
    <property type="entry name" value="Haloacid_Dehalogenase"/>
    <property type="match status" value="1"/>
</dbReference>
<evidence type="ECO:0000259" key="12">
    <source>
        <dbReference type="Pfam" id="PF00122"/>
    </source>
</evidence>
<dbReference type="SUPFAM" id="SSF81653">
    <property type="entry name" value="Calcium ATPase, transduction domain A"/>
    <property type="match status" value="1"/>
</dbReference>
<name>A0A2H0KCD5_9BACT</name>
<evidence type="ECO:0000256" key="5">
    <source>
        <dbReference type="ARBA" id="ARBA00022741"/>
    </source>
</evidence>
<feature type="compositionally biased region" description="Low complexity" evidence="11">
    <location>
        <begin position="24"/>
        <end position="35"/>
    </location>
</feature>
<keyword evidence="9 10" id="KW-0472">Membrane</keyword>
<keyword evidence="3 10" id="KW-0812">Transmembrane</keyword>
<keyword evidence="10" id="KW-1003">Cell membrane</keyword>
<keyword evidence="4 10" id="KW-0479">Metal-binding</keyword>
<dbReference type="Proteomes" id="UP000229342">
    <property type="component" value="Unassembled WGS sequence"/>
</dbReference>
<evidence type="ECO:0000256" key="4">
    <source>
        <dbReference type="ARBA" id="ARBA00022723"/>
    </source>
</evidence>
<dbReference type="InterPro" id="IPR018303">
    <property type="entry name" value="ATPase_P-typ_P_site"/>
</dbReference>
<dbReference type="Pfam" id="PF00122">
    <property type="entry name" value="E1-E2_ATPase"/>
    <property type="match status" value="1"/>
</dbReference>
<dbReference type="GO" id="GO:0043682">
    <property type="term" value="F:P-type divalent copper transporter activity"/>
    <property type="evidence" value="ECO:0007669"/>
    <property type="project" value="TreeGrafter"/>
</dbReference>
<feature type="region of interest" description="Disordered" evidence="11">
    <location>
        <begin position="24"/>
        <end position="46"/>
    </location>
</feature>
<evidence type="ECO:0000256" key="11">
    <source>
        <dbReference type="SAM" id="MobiDB-lite"/>
    </source>
</evidence>
<dbReference type="Gene3D" id="3.40.1110.10">
    <property type="entry name" value="Calcium-transporting ATPase, cytoplasmic domain N"/>
    <property type="match status" value="1"/>
</dbReference>
<dbReference type="GO" id="GO:0055070">
    <property type="term" value="P:copper ion homeostasis"/>
    <property type="evidence" value="ECO:0007669"/>
    <property type="project" value="TreeGrafter"/>
</dbReference>
<dbReference type="SFLD" id="SFLDG00002">
    <property type="entry name" value="C1.7:_P-type_atpase_like"/>
    <property type="match status" value="1"/>
</dbReference>
<dbReference type="InterPro" id="IPR044492">
    <property type="entry name" value="P_typ_ATPase_HD_dom"/>
</dbReference>
<feature type="transmembrane region" description="Helical" evidence="10">
    <location>
        <begin position="51"/>
        <end position="68"/>
    </location>
</feature>
<evidence type="ECO:0000256" key="6">
    <source>
        <dbReference type="ARBA" id="ARBA00022840"/>
    </source>
</evidence>
<keyword evidence="7" id="KW-1278">Translocase</keyword>
<dbReference type="SUPFAM" id="SSF56784">
    <property type="entry name" value="HAD-like"/>
    <property type="match status" value="1"/>
</dbReference>
<dbReference type="PRINTS" id="PR00120">
    <property type="entry name" value="HATPASE"/>
</dbReference>
<dbReference type="InterPro" id="IPR059000">
    <property type="entry name" value="ATPase_P-type_domA"/>
</dbReference>
<keyword evidence="6 10" id="KW-0067">ATP-binding</keyword>
<dbReference type="Pfam" id="PF00702">
    <property type="entry name" value="Hydrolase"/>
    <property type="match status" value="1"/>
</dbReference>
<dbReference type="NCBIfam" id="TIGR01525">
    <property type="entry name" value="ATPase-IB_hvy"/>
    <property type="match status" value="1"/>
</dbReference>
<evidence type="ECO:0000256" key="1">
    <source>
        <dbReference type="ARBA" id="ARBA00004127"/>
    </source>
</evidence>
<evidence type="ECO:0000313" key="15">
    <source>
        <dbReference type="Proteomes" id="UP000229342"/>
    </source>
</evidence>
<feature type="transmembrane region" description="Helical" evidence="10">
    <location>
        <begin position="650"/>
        <end position="672"/>
    </location>
</feature>